<proteinExistence type="predicted"/>
<protein>
    <submittedName>
        <fullName evidence="1">Uncharacterized protein</fullName>
    </submittedName>
</protein>
<organism evidence="1 2">
    <name type="scientific">Rubinisphaera brasiliensis (strain ATCC 49424 / DSM 5305 / JCM 21570 / IAM 15109 / NBRC 103401 / IFAM 1448)</name>
    <name type="common">Planctomyces brasiliensis</name>
    <dbReference type="NCBI Taxonomy" id="756272"/>
    <lineage>
        <taxon>Bacteria</taxon>
        <taxon>Pseudomonadati</taxon>
        <taxon>Planctomycetota</taxon>
        <taxon>Planctomycetia</taxon>
        <taxon>Planctomycetales</taxon>
        <taxon>Planctomycetaceae</taxon>
        <taxon>Rubinisphaera</taxon>
    </lineage>
</organism>
<dbReference type="KEGG" id="pbs:Plabr_0695"/>
<gene>
    <name evidence="1" type="ordered locus">Plabr_0695</name>
</gene>
<evidence type="ECO:0000313" key="2">
    <source>
        <dbReference type="Proteomes" id="UP000006860"/>
    </source>
</evidence>
<sequence>MSVTLTVRDETTDGRISSEKPLTFPAEQITVRELIRERVYQEVQDFNLASGEDVFRGLVQPSDTEQVLNEGRAGYRMKKRRQIDWKEQFEKATEAFQKNAYFILIDDKQAETLDDQFSIRPSTEVSFIKLTLLVGG</sequence>
<dbReference type="AlphaFoldDB" id="F0SG33"/>
<dbReference type="Proteomes" id="UP000006860">
    <property type="component" value="Chromosome"/>
</dbReference>
<evidence type="ECO:0000313" key="1">
    <source>
        <dbReference type="EMBL" id="ADY58322.1"/>
    </source>
</evidence>
<accession>F0SG33</accession>
<dbReference type="EMBL" id="CP002546">
    <property type="protein sequence ID" value="ADY58322.1"/>
    <property type="molecule type" value="Genomic_DNA"/>
</dbReference>
<dbReference type="eggNOG" id="ENOG50331TA">
    <property type="taxonomic scope" value="Bacteria"/>
</dbReference>
<reference evidence="2" key="1">
    <citation type="submission" date="2011-02" db="EMBL/GenBank/DDBJ databases">
        <title>The complete genome of Planctomyces brasiliensis DSM 5305.</title>
        <authorList>
            <person name="Lucas S."/>
            <person name="Copeland A."/>
            <person name="Lapidus A."/>
            <person name="Bruce D."/>
            <person name="Goodwin L."/>
            <person name="Pitluck S."/>
            <person name="Kyrpides N."/>
            <person name="Mavromatis K."/>
            <person name="Pagani I."/>
            <person name="Ivanova N."/>
            <person name="Ovchinnikova G."/>
            <person name="Lu M."/>
            <person name="Detter J.C."/>
            <person name="Han C."/>
            <person name="Land M."/>
            <person name="Hauser L."/>
            <person name="Markowitz V."/>
            <person name="Cheng J.-F."/>
            <person name="Hugenholtz P."/>
            <person name="Woyke T."/>
            <person name="Wu D."/>
            <person name="Tindall B."/>
            <person name="Pomrenke H.G."/>
            <person name="Brambilla E."/>
            <person name="Klenk H.-P."/>
            <person name="Eisen J.A."/>
        </authorList>
    </citation>
    <scope>NUCLEOTIDE SEQUENCE [LARGE SCALE GENOMIC DNA]</scope>
    <source>
        <strain evidence="2">ATCC 49424 / DSM 5305 / JCM 21570 / NBRC 103401 / IFAM 1448</strain>
    </source>
</reference>
<dbReference type="HOGENOM" id="CLU_137406_0_0_0"/>
<name>F0SG33_RUBBR</name>
<dbReference type="RefSeq" id="WP_013627064.1">
    <property type="nucleotide sequence ID" value="NC_015174.1"/>
</dbReference>
<dbReference type="OrthoDB" id="214814at2"/>
<keyword evidence="2" id="KW-1185">Reference proteome</keyword>